<reference evidence="2" key="1">
    <citation type="submission" date="2021-02" db="EMBL/GenBank/DDBJ databases">
        <authorList>
            <person name="Nowell W R."/>
        </authorList>
    </citation>
    <scope>NUCLEOTIDE SEQUENCE</scope>
</reference>
<evidence type="ECO:0000313" key="3">
    <source>
        <dbReference type="Proteomes" id="UP000676336"/>
    </source>
</evidence>
<protein>
    <submittedName>
        <fullName evidence="2">Uncharacterized protein</fullName>
    </submittedName>
</protein>
<evidence type="ECO:0000256" key="1">
    <source>
        <dbReference type="SAM" id="MobiDB-lite"/>
    </source>
</evidence>
<dbReference type="AlphaFoldDB" id="A0A8S3HY15"/>
<feature type="compositionally biased region" description="Polar residues" evidence="1">
    <location>
        <begin position="1"/>
        <end position="11"/>
    </location>
</feature>
<dbReference type="EMBL" id="CAJOBI010325368">
    <property type="protein sequence ID" value="CAF5190931.1"/>
    <property type="molecule type" value="Genomic_DNA"/>
</dbReference>
<gene>
    <name evidence="2" type="ORF">SMN809_LOCUS72285</name>
</gene>
<accession>A0A8S3HY15</accession>
<comment type="caution">
    <text evidence="2">The sequence shown here is derived from an EMBL/GenBank/DDBJ whole genome shotgun (WGS) entry which is preliminary data.</text>
</comment>
<sequence length="60" mass="6942">EKRQSLESLARQQAMVESNKLASKHDAYGQQDSLDEMNNIPATDSHWFRLLARLNGNWLQ</sequence>
<dbReference type="Proteomes" id="UP000676336">
    <property type="component" value="Unassembled WGS sequence"/>
</dbReference>
<feature type="non-terminal residue" evidence="2">
    <location>
        <position position="1"/>
    </location>
</feature>
<organism evidence="2 3">
    <name type="scientific">Rotaria magnacalcarata</name>
    <dbReference type="NCBI Taxonomy" id="392030"/>
    <lineage>
        <taxon>Eukaryota</taxon>
        <taxon>Metazoa</taxon>
        <taxon>Spiralia</taxon>
        <taxon>Gnathifera</taxon>
        <taxon>Rotifera</taxon>
        <taxon>Eurotatoria</taxon>
        <taxon>Bdelloidea</taxon>
        <taxon>Philodinida</taxon>
        <taxon>Philodinidae</taxon>
        <taxon>Rotaria</taxon>
    </lineage>
</organism>
<evidence type="ECO:0000313" key="2">
    <source>
        <dbReference type="EMBL" id="CAF5190931.1"/>
    </source>
</evidence>
<name>A0A8S3HY15_9BILA</name>
<proteinExistence type="predicted"/>
<feature type="region of interest" description="Disordered" evidence="1">
    <location>
        <begin position="1"/>
        <end position="27"/>
    </location>
</feature>